<dbReference type="InterPro" id="IPR036514">
    <property type="entry name" value="SGNH_hydro_sf"/>
</dbReference>
<dbReference type="Gene3D" id="1.10.443.10">
    <property type="entry name" value="Intergrase catalytic core"/>
    <property type="match status" value="1"/>
</dbReference>
<proteinExistence type="predicted"/>
<dbReference type="PANTHER" id="PTHR34605:SF3">
    <property type="entry name" value="P CELL-TYPE AGGLUTINATION PROTEIN MAP4-LIKE-RELATED"/>
    <property type="match status" value="1"/>
</dbReference>
<dbReference type="GO" id="GO:0006310">
    <property type="term" value="P:DNA recombination"/>
    <property type="evidence" value="ECO:0007669"/>
    <property type="project" value="UniProtKB-KW"/>
</dbReference>
<sequence>MLVRPPVSTSHYALGSPAMAEAAAQTEADAQSPSVVMPPRASGSTASVSTATMTDKLDDLSSSKPGINDLPQGNESLPLGYHLSEAMIDKITSGKFVDIFELLNREVDSKELEKLDDKEKERIRKRKPDRSWNNWLNAFVMLSALYYYARAQGFAIPDCQFRISKMVEGWSRERGRPRDTRTPISPNMLCRLADVWPRVCSTSYEVALFQAATLVAFFAALRVSELLAQSKTDNSLYALLWSDMALEQDQVFLHIRRSKTDQRGSTPGSCVRVLVYGHSFVYWASKFAIRSGHGRDLGLGQWAEFLWKGKRGMSWHAFLTVTLSDRPDTLPNIVVVHLGGNDLTRMSGKSLILKIIDDLRAFHRTHPLVRVVWSAIIPRLHWGPYHHPQKMHKTRKGVNREVARVVQAEMGSVIWHSNITARDPTLFRLDGVHLSDKGLDIFLQNLKEGLSAELFSCGVKSRQCASLLAGSA</sequence>
<gene>
    <name evidence="3" type="ORF">JRQ81_015384</name>
</gene>
<protein>
    <recommendedName>
        <fullName evidence="5">SGNH hydrolase-type esterase domain-containing protein</fullName>
    </recommendedName>
</protein>
<dbReference type="EMBL" id="JAPFRF010000006">
    <property type="protein sequence ID" value="KAJ7329210.1"/>
    <property type="molecule type" value="Genomic_DNA"/>
</dbReference>
<dbReference type="InterPro" id="IPR013762">
    <property type="entry name" value="Integrase-like_cat_sf"/>
</dbReference>
<dbReference type="InterPro" id="IPR011010">
    <property type="entry name" value="DNA_brk_join_enz"/>
</dbReference>
<dbReference type="InterPro" id="IPR052925">
    <property type="entry name" value="Phage_Integrase-like_Recomb"/>
</dbReference>
<dbReference type="GO" id="GO:0015074">
    <property type="term" value="P:DNA integration"/>
    <property type="evidence" value="ECO:0007669"/>
    <property type="project" value="InterPro"/>
</dbReference>
<dbReference type="SUPFAM" id="SSF52266">
    <property type="entry name" value="SGNH hydrolase"/>
    <property type="match status" value="1"/>
</dbReference>
<comment type="caution">
    <text evidence="3">The sequence shown here is derived from an EMBL/GenBank/DDBJ whole genome shotgun (WGS) entry which is preliminary data.</text>
</comment>
<evidence type="ECO:0000313" key="3">
    <source>
        <dbReference type="EMBL" id="KAJ7329210.1"/>
    </source>
</evidence>
<keyword evidence="4" id="KW-1185">Reference proteome</keyword>
<evidence type="ECO:0000313" key="4">
    <source>
        <dbReference type="Proteomes" id="UP001142489"/>
    </source>
</evidence>
<dbReference type="GO" id="GO:0003677">
    <property type="term" value="F:DNA binding"/>
    <property type="evidence" value="ECO:0007669"/>
    <property type="project" value="InterPro"/>
</dbReference>
<keyword evidence="1" id="KW-0233">DNA recombination</keyword>
<evidence type="ECO:0000256" key="2">
    <source>
        <dbReference type="SAM" id="MobiDB-lite"/>
    </source>
</evidence>
<dbReference type="CDD" id="cd00229">
    <property type="entry name" value="SGNH_hydrolase"/>
    <property type="match status" value="1"/>
</dbReference>
<organism evidence="3 4">
    <name type="scientific">Phrynocephalus forsythii</name>
    <dbReference type="NCBI Taxonomy" id="171643"/>
    <lineage>
        <taxon>Eukaryota</taxon>
        <taxon>Metazoa</taxon>
        <taxon>Chordata</taxon>
        <taxon>Craniata</taxon>
        <taxon>Vertebrata</taxon>
        <taxon>Euteleostomi</taxon>
        <taxon>Lepidosauria</taxon>
        <taxon>Squamata</taxon>
        <taxon>Bifurcata</taxon>
        <taxon>Unidentata</taxon>
        <taxon>Episquamata</taxon>
        <taxon>Toxicofera</taxon>
        <taxon>Iguania</taxon>
        <taxon>Acrodonta</taxon>
        <taxon>Agamidae</taxon>
        <taxon>Agaminae</taxon>
        <taxon>Phrynocephalus</taxon>
    </lineage>
</organism>
<dbReference type="AlphaFoldDB" id="A0A9Q1B1Q3"/>
<dbReference type="PANTHER" id="PTHR34605">
    <property type="entry name" value="PHAGE_INTEGRASE DOMAIN-CONTAINING PROTEIN"/>
    <property type="match status" value="1"/>
</dbReference>
<dbReference type="Proteomes" id="UP001142489">
    <property type="component" value="Unassembled WGS sequence"/>
</dbReference>
<accession>A0A9Q1B1Q3</accession>
<feature type="region of interest" description="Disordered" evidence="2">
    <location>
        <begin position="23"/>
        <end position="51"/>
    </location>
</feature>
<name>A0A9Q1B1Q3_9SAUR</name>
<feature type="compositionally biased region" description="Low complexity" evidence="2">
    <location>
        <begin position="41"/>
        <end position="51"/>
    </location>
</feature>
<dbReference type="OrthoDB" id="9909727at2759"/>
<evidence type="ECO:0000256" key="1">
    <source>
        <dbReference type="ARBA" id="ARBA00023172"/>
    </source>
</evidence>
<dbReference type="Gene3D" id="3.40.50.1110">
    <property type="entry name" value="SGNH hydrolase"/>
    <property type="match status" value="1"/>
</dbReference>
<reference evidence="3" key="1">
    <citation type="journal article" date="2023" name="DNA Res.">
        <title>Chromosome-level genome assembly of Phrynocephalus forsythii using third-generation DNA sequencing and Hi-C analysis.</title>
        <authorList>
            <person name="Qi Y."/>
            <person name="Zhao W."/>
            <person name="Zhao Y."/>
            <person name="Niu C."/>
            <person name="Cao S."/>
            <person name="Zhang Y."/>
        </authorList>
    </citation>
    <scope>NUCLEOTIDE SEQUENCE</scope>
    <source>
        <tissue evidence="3">Muscle</tissue>
    </source>
</reference>
<dbReference type="SUPFAM" id="SSF56349">
    <property type="entry name" value="DNA breaking-rejoining enzymes"/>
    <property type="match status" value="1"/>
</dbReference>
<evidence type="ECO:0008006" key="5">
    <source>
        <dbReference type="Google" id="ProtNLM"/>
    </source>
</evidence>